<organism evidence="7 8">
    <name type="scientific">Diaphorobacter limosus</name>
    <dbReference type="NCBI Taxonomy" id="3036128"/>
    <lineage>
        <taxon>Bacteria</taxon>
        <taxon>Pseudomonadati</taxon>
        <taxon>Pseudomonadota</taxon>
        <taxon>Betaproteobacteria</taxon>
        <taxon>Burkholderiales</taxon>
        <taxon>Comamonadaceae</taxon>
        <taxon>Diaphorobacter</taxon>
    </lineage>
</organism>
<reference evidence="7 8" key="1">
    <citation type="submission" date="2023-03" db="EMBL/GenBank/DDBJ databases">
        <title>Diaphorobacter basophil sp. nov., isolated from a sewage-treatment plant.</title>
        <authorList>
            <person name="Yang K."/>
        </authorList>
    </citation>
    <scope>NUCLEOTIDE SEQUENCE [LARGE SCALE GENOMIC DNA]</scope>
    <source>
        <strain evidence="7 8">Y-1</strain>
    </source>
</reference>
<dbReference type="EC" id="2.5.1.25" evidence="1"/>
<comment type="similarity">
    <text evidence="5">Belongs to the TDD superfamily. DTWD2 family.</text>
</comment>
<keyword evidence="3" id="KW-0949">S-adenosyl-L-methionine</keyword>
<dbReference type="RefSeq" id="WP_317702926.1">
    <property type="nucleotide sequence ID" value="NZ_CP136921.1"/>
</dbReference>
<keyword evidence="4" id="KW-0819">tRNA processing</keyword>
<dbReference type="InterPro" id="IPR005636">
    <property type="entry name" value="DTW"/>
</dbReference>
<proteinExistence type="inferred from homology"/>
<sequence length="225" mass="24998">MTASPPRRSRCPRCLRPDATCLCPAVRSVASQVQVLILMHPQEEHQAKGTARLLHLCLPASRLAVGETFAAQELARLLQEPWCDADARAPRHAMLLYPPTPPDAQHPMPTPPPMPADWLSAPERLRLVLLDGTWRKSRKMLWANPLLQALPRLALHHVPASRYAIRKAHAPHQLSTLEATQQALRHLEPANAGIAALGAAMHDFMARQQAYWPAAHWTMLNATDS</sequence>
<evidence type="ECO:0000256" key="5">
    <source>
        <dbReference type="ARBA" id="ARBA00034489"/>
    </source>
</evidence>
<evidence type="ECO:0000313" key="8">
    <source>
        <dbReference type="Proteomes" id="UP001303211"/>
    </source>
</evidence>
<dbReference type="InterPro" id="IPR039262">
    <property type="entry name" value="DTWD2/TAPT"/>
</dbReference>
<evidence type="ECO:0000259" key="6">
    <source>
        <dbReference type="SMART" id="SM01144"/>
    </source>
</evidence>
<dbReference type="PANTHER" id="PTHR21392">
    <property type="entry name" value="TRNA-URIDINE AMINOCARBOXYPROPYLTRANSFERASE 2"/>
    <property type="match status" value="1"/>
</dbReference>
<protein>
    <recommendedName>
        <fullName evidence="1">tRNA-uridine aminocarboxypropyltransferase</fullName>
        <ecNumber evidence="1">2.5.1.25</ecNumber>
    </recommendedName>
</protein>
<evidence type="ECO:0000256" key="1">
    <source>
        <dbReference type="ARBA" id="ARBA00012386"/>
    </source>
</evidence>
<feature type="domain" description="DTW" evidence="6">
    <location>
        <begin position="7"/>
        <end position="213"/>
    </location>
</feature>
<accession>A0ABZ0J7W0</accession>
<evidence type="ECO:0000256" key="3">
    <source>
        <dbReference type="ARBA" id="ARBA00022691"/>
    </source>
</evidence>
<dbReference type="EMBL" id="CP136921">
    <property type="protein sequence ID" value="WOO33560.1"/>
    <property type="molecule type" value="Genomic_DNA"/>
</dbReference>
<evidence type="ECO:0000313" key="7">
    <source>
        <dbReference type="EMBL" id="WOO33560.1"/>
    </source>
</evidence>
<evidence type="ECO:0000256" key="2">
    <source>
        <dbReference type="ARBA" id="ARBA00022679"/>
    </source>
</evidence>
<name>A0ABZ0J7W0_9BURK</name>
<evidence type="ECO:0000256" key="4">
    <source>
        <dbReference type="ARBA" id="ARBA00022694"/>
    </source>
</evidence>
<dbReference type="SMART" id="SM01144">
    <property type="entry name" value="DTW"/>
    <property type="match status" value="1"/>
</dbReference>
<keyword evidence="2 7" id="KW-0808">Transferase</keyword>
<dbReference type="PANTHER" id="PTHR21392:SF0">
    <property type="entry name" value="TRNA-URIDINE AMINOCARBOXYPROPYLTRANSFERASE 2"/>
    <property type="match status" value="1"/>
</dbReference>
<dbReference type="GO" id="GO:0016432">
    <property type="term" value="F:tRNA-uridine aminocarboxypropyltransferase activity"/>
    <property type="evidence" value="ECO:0007669"/>
    <property type="project" value="UniProtKB-EC"/>
</dbReference>
<dbReference type="Proteomes" id="UP001303211">
    <property type="component" value="Chromosome"/>
</dbReference>
<gene>
    <name evidence="7" type="ORF">P4826_05650</name>
</gene>
<dbReference type="Pfam" id="PF03942">
    <property type="entry name" value="DTW"/>
    <property type="match status" value="1"/>
</dbReference>
<keyword evidence="8" id="KW-1185">Reference proteome</keyword>